<dbReference type="InterPro" id="IPR006139">
    <property type="entry name" value="D-isomer_2_OHA_DH_cat_dom"/>
</dbReference>
<dbReference type="PANTHER" id="PTHR43761">
    <property type="entry name" value="D-ISOMER SPECIFIC 2-HYDROXYACID DEHYDROGENASE FAMILY PROTEIN (AFU_ORTHOLOGUE AFUA_1G13630)"/>
    <property type="match status" value="1"/>
</dbReference>
<comment type="caution">
    <text evidence="7">The sequence shown here is derived from an EMBL/GenBank/DDBJ whole genome shotgun (WGS) entry which is preliminary data.</text>
</comment>
<keyword evidence="2 4" id="KW-0560">Oxidoreductase</keyword>
<evidence type="ECO:0000313" key="8">
    <source>
        <dbReference type="Proteomes" id="UP001319200"/>
    </source>
</evidence>
<dbReference type="InterPro" id="IPR050418">
    <property type="entry name" value="D-iso_2-hydroxyacid_DH_PdxB"/>
</dbReference>
<organism evidence="7 8">
    <name type="scientific">Chryseosolibacter histidini</name>
    <dbReference type="NCBI Taxonomy" id="2782349"/>
    <lineage>
        <taxon>Bacteria</taxon>
        <taxon>Pseudomonadati</taxon>
        <taxon>Bacteroidota</taxon>
        <taxon>Cytophagia</taxon>
        <taxon>Cytophagales</taxon>
        <taxon>Chryseotaleaceae</taxon>
        <taxon>Chryseosolibacter</taxon>
    </lineage>
</organism>
<accession>A0AAP2DRW9</accession>
<dbReference type="AlphaFoldDB" id="A0AAP2DRW9"/>
<evidence type="ECO:0000259" key="6">
    <source>
        <dbReference type="Pfam" id="PF02826"/>
    </source>
</evidence>
<keyword evidence="8" id="KW-1185">Reference proteome</keyword>
<feature type="domain" description="D-isomer specific 2-hydroxyacid dehydrogenase NAD-binding" evidence="6">
    <location>
        <begin position="107"/>
        <end position="283"/>
    </location>
</feature>
<dbReference type="Gene3D" id="3.40.50.720">
    <property type="entry name" value="NAD(P)-binding Rossmann-like Domain"/>
    <property type="match status" value="2"/>
</dbReference>
<dbReference type="Proteomes" id="UP001319200">
    <property type="component" value="Unassembled WGS sequence"/>
</dbReference>
<comment type="similarity">
    <text evidence="1 4">Belongs to the D-isomer specific 2-hydroxyacid dehydrogenase family.</text>
</comment>
<proteinExistence type="inferred from homology"/>
<dbReference type="EMBL" id="JAHESF010000072">
    <property type="protein sequence ID" value="MBT1701431.1"/>
    <property type="molecule type" value="Genomic_DNA"/>
</dbReference>
<evidence type="ECO:0000256" key="4">
    <source>
        <dbReference type="RuleBase" id="RU003719"/>
    </source>
</evidence>
<feature type="domain" description="D-isomer specific 2-hydroxyacid dehydrogenase catalytic" evidence="5">
    <location>
        <begin position="17"/>
        <end position="314"/>
    </location>
</feature>
<evidence type="ECO:0000259" key="5">
    <source>
        <dbReference type="Pfam" id="PF00389"/>
    </source>
</evidence>
<dbReference type="Pfam" id="PF02826">
    <property type="entry name" value="2-Hacid_dh_C"/>
    <property type="match status" value="1"/>
</dbReference>
<evidence type="ECO:0000256" key="3">
    <source>
        <dbReference type="ARBA" id="ARBA00023027"/>
    </source>
</evidence>
<dbReference type="FunFam" id="3.40.50.720:FF:000203">
    <property type="entry name" value="D-3-phosphoglycerate dehydrogenase (SerA)"/>
    <property type="match status" value="1"/>
</dbReference>
<sequence length="314" mass="34215">MKIVITDGYTLNPGDLSWQPFHELGEVTYYDRTKPEELVARCREANIIVTNKTPIQEPVMLTAPGLKLIAVTATGYNVVDTAAARKHGISVCNVPEYGTHSVAQHTFALLLELTNHVGRHAQSVREGEWVRAIDWSYARAPIIELRDKTLGIVGLGRIGNQAAAIARAFGMNVIYHRGRAEKAQAAAVGLEALFSTSDFVSLHCPLKPENQEFVNKALLSHMKPSAYLINTSRGQLIHEPDLAEALKRGVLAGAALDVLSKEPPPPDHPLLGLSNCLITPHNAWLSFEARQRILQITLGNVKAALGGKPQNVVN</sequence>
<dbReference type="InterPro" id="IPR036291">
    <property type="entry name" value="NAD(P)-bd_dom_sf"/>
</dbReference>
<dbReference type="PROSITE" id="PS00670">
    <property type="entry name" value="D_2_HYDROXYACID_DH_2"/>
    <property type="match status" value="1"/>
</dbReference>
<dbReference type="PANTHER" id="PTHR43761:SF1">
    <property type="entry name" value="D-ISOMER SPECIFIC 2-HYDROXYACID DEHYDROGENASE CATALYTIC DOMAIN-CONTAINING PROTEIN-RELATED"/>
    <property type="match status" value="1"/>
</dbReference>
<reference evidence="7 8" key="1">
    <citation type="submission" date="2021-05" db="EMBL/GenBank/DDBJ databases">
        <title>A Polyphasic approach of four new species of the genus Ohtaekwangia: Ohtaekwangia histidinii sp. nov., Ohtaekwangia cretensis sp. nov., Ohtaekwangia indiensis sp. nov., Ohtaekwangia reichenbachii sp. nov. from diverse environment.</title>
        <authorList>
            <person name="Octaviana S."/>
        </authorList>
    </citation>
    <scope>NUCLEOTIDE SEQUENCE [LARGE SCALE GENOMIC DNA]</scope>
    <source>
        <strain evidence="7 8">PWU4</strain>
    </source>
</reference>
<evidence type="ECO:0000313" key="7">
    <source>
        <dbReference type="EMBL" id="MBT1701431.1"/>
    </source>
</evidence>
<protein>
    <submittedName>
        <fullName evidence="7">D-2-hydroxyacid dehydrogenase</fullName>
    </submittedName>
</protein>
<gene>
    <name evidence="7" type="ORF">KK083_31345</name>
</gene>
<dbReference type="Pfam" id="PF00389">
    <property type="entry name" value="2-Hacid_dh"/>
    <property type="match status" value="1"/>
</dbReference>
<dbReference type="GO" id="GO:0016616">
    <property type="term" value="F:oxidoreductase activity, acting on the CH-OH group of donors, NAD or NADP as acceptor"/>
    <property type="evidence" value="ECO:0007669"/>
    <property type="project" value="InterPro"/>
</dbReference>
<evidence type="ECO:0000256" key="2">
    <source>
        <dbReference type="ARBA" id="ARBA00023002"/>
    </source>
</evidence>
<evidence type="ECO:0000256" key="1">
    <source>
        <dbReference type="ARBA" id="ARBA00005854"/>
    </source>
</evidence>
<dbReference type="InterPro" id="IPR006140">
    <property type="entry name" value="D-isomer_DH_NAD-bd"/>
</dbReference>
<name>A0AAP2DRW9_9BACT</name>
<dbReference type="RefSeq" id="WP_254170113.1">
    <property type="nucleotide sequence ID" value="NZ_JAHESF010000072.1"/>
</dbReference>
<keyword evidence="3" id="KW-0520">NAD</keyword>
<dbReference type="SUPFAM" id="SSF51735">
    <property type="entry name" value="NAD(P)-binding Rossmann-fold domains"/>
    <property type="match status" value="1"/>
</dbReference>
<dbReference type="GO" id="GO:0051287">
    <property type="term" value="F:NAD binding"/>
    <property type="evidence" value="ECO:0007669"/>
    <property type="project" value="InterPro"/>
</dbReference>
<dbReference type="CDD" id="cd12162">
    <property type="entry name" value="2-Hacid_dh_4"/>
    <property type="match status" value="1"/>
</dbReference>
<dbReference type="SUPFAM" id="SSF52283">
    <property type="entry name" value="Formate/glycerate dehydrogenase catalytic domain-like"/>
    <property type="match status" value="1"/>
</dbReference>
<dbReference type="InterPro" id="IPR029753">
    <property type="entry name" value="D-isomer_DH_CS"/>
</dbReference>